<sequence length="391" mass="42258">MLDRTLSDDLSDPHPALAALREESPVARVRTPDGPPVWVVTRYADVRELLRDDTRLSVDPAHGTAGDWTGFDLPAALREHLLAVDAEQHARLRRLISSPLTGLGLHRSVAAVEAEADRVVAGLDPDRRVDLVAELAVPLALAAVRAVLPLPGSAHEAFGQWVHETIGAPRRLDDAEPVRARDTLGRMAEIIATATTERGRGLLAELQDAHRSGRLSADELAAQVFYVLFVPTEPTVDALGVVLLRLLADAEHRAALRDSPEARQVAVAEALRHDSPQGFAAPRFARTDFDVAGTRIRAGQTVLPSLAAANRDPRQFADADRLDLTRNPNPHLAFGRGEHVCPATALSYRLLAAGVAALLRRYPGTALVGEVRWSGSFRHRGPARVWADLAA</sequence>
<keyword evidence="2" id="KW-0479">Metal-binding</keyword>
<dbReference type="PANTHER" id="PTHR46696:SF1">
    <property type="entry name" value="CYTOCHROME P450 YJIB-RELATED"/>
    <property type="match status" value="1"/>
</dbReference>
<accession>A0ABW3FZJ1</accession>
<dbReference type="SUPFAM" id="SSF48264">
    <property type="entry name" value="Cytochrome P450"/>
    <property type="match status" value="1"/>
</dbReference>
<evidence type="ECO:0000313" key="3">
    <source>
        <dbReference type="EMBL" id="MFD0923344.1"/>
    </source>
</evidence>
<dbReference type="Pfam" id="PF00067">
    <property type="entry name" value="p450"/>
    <property type="match status" value="1"/>
</dbReference>
<dbReference type="InterPro" id="IPR002397">
    <property type="entry name" value="Cyt_P450_B"/>
</dbReference>
<keyword evidence="4" id="KW-1185">Reference proteome</keyword>
<reference evidence="4" key="1">
    <citation type="journal article" date="2019" name="Int. J. Syst. Evol. Microbiol.">
        <title>The Global Catalogue of Microorganisms (GCM) 10K type strain sequencing project: providing services to taxonomists for standard genome sequencing and annotation.</title>
        <authorList>
            <consortium name="The Broad Institute Genomics Platform"/>
            <consortium name="The Broad Institute Genome Sequencing Center for Infectious Disease"/>
            <person name="Wu L."/>
            <person name="Ma J."/>
        </authorList>
    </citation>
    <scope>NUCLEOTIDE SEQUENCE [LARGE SCALE GENOMIC DNA]</scope>
    <source>
        <strain evidence="4">CCUG 56401</strain>
    </source>
</reference>
<keyword evidence="2" id="KW-0349">Heme</keyword>
<dbReference type="EMBL" id="JBHTIW010000032">
    <property type="protein sequence ID" value="MFD0923344.1"/>
    <property type="molecule type" value="Genomic_DNA"/>
</dbReference>
<dbReference type="PROSITE" id="PS00086">
    <property type="entry name" value="CYTOCHROME_P450"/>
    <property type="match status" value="1"/>
</dbReference>
<comment type="caution">
    <text evidence="3">The sequence shown here is derived from an EMBL/GenBank/DDBJ whole genome shotgun (WGS) entry which is preliminary data.</text>
</comment>
<dbReference type="InterPro" id="IPR001128">
    <property type="entry name" value="Cyt_P450"/>
</dbReference>
<dbReference type="PANTHER" id="PTHR46696">
    <property type="entry name" value="P450, PUTATIVE (EUROFUNG)-RELATED"/>
    <property type="match status" value="1"/>
</dbReference>
<keyword evidence="2" id="KW-0503">Monooxygenase</keyword>
<dbReference type="InterPro" id="IPR017972">
    <property type="entry name" value="Cyt_P450_CS"/>
</dbReference>
<dbReference type="RefSeq" id="WP_345601772.1">
    <property type="nucleotide sequence ID" value="NZ_BAABLT010000049.1"/>
</dbReference>
<evidence type="ECO:0000313" key="4">
    <source>
        <dbReference type="Proteomes" id="UP001597018"/>
    </source>
</evidence>
<dbReference type="PRINTS" id="PR00359">
    <property type="entry name" value="BP450"/>
</dbReference>
<evidence type="ECO:0000256" key="2">
    <source>
        <dbReference type="RuleBase" id="RU000461"/>
    </source>
</evidence>
<organism evidence="3 4">
    <name type="scientific">Saccharopolyspora rosea</name>
    <dbReference type="NCBI Taxonomy" id="524884"/>
    <lineage>
        <taxon>Bacteria</taxon>
        <taxon>Bacillati</taxon>
        <taxon>Actinomycetota</taxon>
        <taxon>Actinomycetes</taxon>
        <taxon>Pseudonocardiales</taxon>
        <taxon>Pseudonocardiaceae</taxon>
        <taxon>Saccharopolyspora</taxon>
    </lineage>
</organism>
<keyword evidence="2" id="KW-0408">Iron</keyword>
<protein>
    <submittedName>
        <fullName evidence="3">Cytochrome P450</fullName>
    </submittedName>
</protein>
<keyword evidence="2" id="KW-0560">Oxidoreductase</keyword>
<dbReference type="Gene3D" id="1.10.630.10">
    <property type="entry name" value="Cytochrome P450"/>
    <property type="match status" value="1"/>
</dbReference>
<dbReference type="Proteomes" id="UP001597018">
    <property type="component" value="Unassembled WGS sequence"/>
</dbReference>
<name>A0ABW3FZJ1_9PSEU</name>
<evidence type="ECO:0000256" key="1">
    <source>
        <dbReference type="ARBA" id="ARBA00010617"/>
    </source>
</evidence>
<comment type="similarity">
    <text evidence="1 2">Belongs to the cytochrome P450 family.</text>
</comment>
<dbReference type="InterPro" id="IPR036396">
    <property type="entry name" value="Cyt_P450_sf"/>
</dbReference>
<proteinExistence type="inferred from homology"/>
<gene>
    <name evidence="3" type="ORF">ACFQ16_26680</name>
</gene>